<keyword evidence="2" id="KW-1185">Reference proteome</keyword>
<name>A0AAV3U9F4_9ALTE</name>
<evidence type="ECO:0008006" key="3">
    <source>
        <dbReference type="Google" id="ProtNLM"/>
    </source>
</evidence>
<evidence type="ECO:0000313" key="2">
    <source>
        <dbReference type="Proteomes" id="UP001409585"/>
    </source>
</evidence>
<organism evidence="1 2">
    <name type="scientific">Halioxenophilus aromaticivorans</name>
    <dbReference type="NCBI Taxonomy" id="1306992"/>
    <lineage>
        <taxon>Bacteria</taxon>
        <taxon>Pseudomonadati</taxon>
        <taxon>Pseudomonadota</taxon>
        <taxon>Gammaproteobacteria</taxon>
        <taxon>Alteromonadales</taxon>
        <taxon>Alteromonadaceae</taxon>
        <taxon>Halioxenophilus</taxon>
    </lineage>
</organism>
<dbReference type="EMBL" id="BAABLX010000078">
    <property type="protein sequence ID" value="GAA4959699.1"/>
    <property type="molecule type" value="Genomic_DNA"/>
</dbReference>
<gene>
    <name evidence="1" type="ORF">GCM10025791_46000</name>
</gene>
<protein>
    <recommendedName>
        <fullName evidence="3">Non-specific serine/threonine protein kinase</fullName>
    </recommendedName>
</protein>
<dbReference type="RefSeq" id="WP_345427728.1">
    <property type="nucleotide sequence ID" value="NZ_AP031496.1"/>
</dbReference>
<reference evidence="2" key="1">
    <citation type="journal article" date="2019" name="Int. J. Syst. Evol. Microbiol.">
        <title>The Global Catalogue of Microorganisms (GCM) 10K type strain sequencing project: providing services to taxonomists for standard genome sequencing and annotation.</title>
        <authorList>
            <consortium name="The Broad Institute Genomics Platform"/>
            <consortium name="The Broad Institute Genome Sequencing Center for Infectious Disease"/>
            <person name="Wu L."/>
            <person name="Ma J."/>
        </authorList>
    </citation>
    <scope>NUCLEOTIDE SEQUENCE [LARGE SCALE GENOMIC DNA]</scope>
    <source>
        <strain evidence="2">JCM 19134</strain>
    </source>
</reference>
<evidence type="ECO:0000313" key="1">
    <source>
        <dbReference type="EMBL" id="GAA4959699.1"/>
    </source>
</evidence>
<dbReference type="Proteomes" id="UP001409585">
    <property type="component" value="Unassembled WGS sequence"/>
</dbReference>
<comment type="caution">
    <text evidence="1">The sequence shown here is derived from an EMBL/GenBank/DDBJ whole genome shotgun (WGS) entry which is preliminary data.</text>
</comment>
<sequence>MDVWQNLIRCGDQHLHNAVLDEAELAYIRACEHIEKRLLLNDNSSDVVEAVVTSYHSLAECLKCQGRYLTAMEVLLKAHQLMSDGLRQSAHLPQKRAAFVEGRRKTIAEIKYFQWIMRMSRDANPADAEVHPEVIYGTSQDSRLGL</sequence>
<dbReference type="AlphaFoldDB" id="A0AAV3U9F4"/>
<accession>A0AAV3U9F4</accession>
<proteinExistence type="predicted"/>